<proteinExistence type="predicted"/>
<dbReference type="EMBL" id="KU170628">
    <property type="protein sequence ID" value="AYD68208.1"/>
    <property type="molecule type" value="Genomic_DNA"/>
</dbReference>
<dbReference type="Proteomes" id="UP000316643">
    <property type="component" value="Genome"/>
</dbReference>
<protein>
    <submittedName>
        <fullName evidence="1">Uncharacterized protein</fullName>
    </submittedName>
</protein>
<evidence type="ECO:0000313" key="1">
    <source>
        <dbReference type="EMBL" id="AYD68208.1"/>
    </source>
</evidence>
<reference evidence="1 2" key="1">
    <citation type="journal article" date="2017" name="Virol. Sin.">
        <title>Genome analysis of Heliothis virescens ascovirus 3h isolated from China.</title>
        <authorList>
            <person name="Huang G.H."/>
            <person name="Hou D.H."/>
            <person name="Wang M."/>
            <person name="Cheng X.W."/>
            <person name="Hu Z."/>
        </authorList>
    </citation>
    <scope>NUCLEOTIDE SEQUENCE [LARGE SCALE GENOMIC DNA]</scope>
    <source>
        <strain evidence="1">HvAV-3h</strain>
    </source>
</reference>
<evidence type="ECO:0000313" key="2">
    <source>
        <dbReference type="Proteomes" id="UP000316643"/>
    </source>
</evidence>
<accession>A0A386JAL9</accession>
<organism evidence="1 2">
    <name type="scientific">Heliothis virescens ascovirus 3h</name>
    <dbReference type="NCBI Taxonomy" id="1268039"/>
    <lineage>
        <taxon>Viruses</taxon>
        <taxon>Varidnaviria</taxon>
        <taxon>Bamfordvirae</taxon>
        <taxon>Nucleocytoviricota</taxon>
        <taxon>Megaviricetes</taxon>
        <taxon>Pimascovirales</taxon>
        <taxon>Pimascovirales incertae sedis</taxon>
        <taxon>Ascoviridae</taxon>
        <taxon>Ascovirus</taxon>
    </lineage>
</organism>
<sequence length="258" mass="30610">MSKQCRLFRRHCTNSSSRYNFATMGRIRARVLSRIKNDLDVYAGQYKDWHTHDYTRKMLTPTFKFKNYSKAVSSLLTYDYTKNYEPFVKEYVEILSDAIEHMEDGQTSRYRNIMEDIDMEQYHKIPNNIIHQTLHGYIDPNVKLTNEEWFRLLRSLILNYRIIVHVFEHCELNDVYPDQDMHSGNARPLSTNVLRGTICLHEEYLDILPNDIDVSQWPCMQFKLIGDSFLEIKSSNDEPGTDYLSNDESDKDYSLCEE</sequence>
<name>A0A386JAL9_9VIRU</name>